<name>A0A316FX11_9GAMM</name>
<accession>A0A316FX11</accession>
<dbReference type="InterPro" id="IPR019775">
    <property type="entry name" value="WD40_repeat_CS"/>
</dbReference>
<dbReference type="Gene3D" id="2.130.10.10">
    <property type="entry name" value="YVTN repeat-like/Quinoprotein amine dehydrogenase"/>
    <property type="match status" value="2"/>
</dbReference>
<evidence type="ECO:0000256" key="1">
    <source>
        <dbReference type="ARBA" id="ARBA00022574"/>
    </source>
</evidence>
<dbReference type="PROSITE" id="PS00678">
    <property type="entry name" value="WD_REPEATS_1"/>
    <property type="match status" value="1"/>
</dbReference>
<evidence type="ECO:0000313" key="5">
    <source>
        <dbReference type="Proteomes" id="UP000245790"/>
    </source>
</evidence>
<feature type="repeat" description="WD" evidence="3">
    <location>
        <begin position="250"/>
        <end position="291"/>
    </location>
</feature>
<evidence type="ECO:0000313" key="4">
    <source>
        <dbReference type="EMBL" id="PWK52913.1"/>
    </source>
</evidence>
<sequence length="339" mass="37337">MAVLAMSKNVKNIPLYGLIICVLALSGCEKTPPAVATWQHAAVGTYDASVSDDGRFAVISSVNHKAAFWDLERNEKLFQWQHNDSPDSAIIASDISPDGSRAITADDRTFVIWNTNTGKPYGYWQAPARISQVALSDLGRFALLGLRNGTAVHISLETGRRLEFTGHRVEPIASVDLSPNGLWALTGASDGRAILWNTQTGQPKYIFEHESRVTLVRLERQGRFAFTSGTRGNAIVWDLTNGSERTRLQLKPREYITTAAAFSDDATLIATGAPDRDIVLWSTRNGKKLQHFKAEVRDSWKPVGAIVWSVAFDQANNHLLTTASSGYSQKWAIDPTVNR</sequence>
<feature type="repeat" description="WD" evidence="3">
    <location>
        <begin position="206"/>
        <end position="247"/>
    </location>
</feature>
<keyword evidence="1 3" id="KW-0853">WD repeat</keyword>
<reference evidence="4 5" key="1">
    <citation type="submission" date="2018-05" db="EMBL/GenBank/DDBJ databases">
        <title>Genomic Encyclopedia of Type Strains, Phase IV (KMG-IV): sequencing the most valuable type-strain genomes for metagenomic binning, comparative biology and taxonomic classification.</title>
        <authorList>
            <person name="Goeker M."/>
        </authorList>
    </citation>
    <scope>NUCLEOTIDE SEQUENCE [LARGE SCALE GENOMIC DNA]</scope>
    <source>
        <strain evidence="4 5">DSM 25350</strain>
    </source>
</reference>
<evidence type="ECO:0000256" key="3">
    <source>
        <dbReference type="PROSITE-ProRule" id="PRU00221"/>
    </source>
</evidence>
<keyword evidence="5" id="KW-1185">Reference proteome</keyword>
<dbReference type="InterPro" id="IPR015943">
    <property type="entry name" value="WD40/YVTN_repeat-like_dom_sf"/>
</dbReference>
<protein>
    <submittedName>
        <fullName evidence="4">WD domain G-beta repeat uncharacterized protein</fullName>
    </submittedName>
</protein>
<dbReference type="EMBL" id="QGGU01000004">
    <property type="protein sequence ID" value="PWK52913.1"/>
    <property type="molecule type" value="Genomic_DNA"/>
</dbReference>
<dbReference type="InterPro" id="IPR001680">
    <property type="entry name" value="WD40_rpt"/>
</dbReference>
<dbReference type="Proteomes" id="UP000245790">
    <property type="component" value="Unassembled WGS sequence"/>
</dbReference>
<dbReference type="PROSITE" id="PS50082">
    <property type="entry name" value="WD_REPEATS_2"/>
    <property type="match status" value="3"/>
</dbReference>
<dbReference type="AlphaFoldDB" id="A0A316FX11"/>
<dbReference type="OrthoDB" id="6192037at2"/>
<dbReference type="Pfam" id="PF00400">
    <property type="entry name" value="WD40"/>
    <property type="match status" value="2"/>
</dbReference>
<keyword evidence="2" id="KW-0677">Repeat</keyword>
<proteinExistence type="predicted"/>
<evidence type="ECO:0000256" key="2">
    <source>
        <dbReference type="ARBA" id="ARBA00022737"/>
    </source>
</evidence>
<dbReference type="PANTHER" id="PTHR19879">
    <property type="entry name" value="TRANSCRIPTION INITIATION FACTOR TFIID"/>
    <property type="match status" value="1"/>
</dbReference>
<dbReference type="InterPro" id="IPR011047">
    <property type="entry name" value="Quinoprotein_ADH-like_sf"/>
</dbReference>
<dbReference type="PANTHER" id="PTHR19879:SF9">
    <property type="entry name" value="TRANSCRIPTION INITIATION FACTOR TFIID SUBUNIT 5"/>
    <property type="match status" value="1"/>
</dbReference>
<comment type="caution">
    <text evidence="4">The sequence shown here is derived from an EMBL/GenBank/DDBJ whole genome shotgun (WGS) entry which is preliminary data.</text>
</comment>
<gene>
    <name evidence="4" type="ORF">C8D97_104131</name>
</gene>
<feature type="repeat" description="WD" evidence="3">
    <location>
        <begin position="172"/>
        <end position="206"/>
    </location>
</feature>
<dbReference type="SMART" id="SM00320">
    <property type="entry name" value="WD40"/>
    <property type="match status" value="6"/>
</dbReference>
<organism evidence="4 5">
    <name type="scientific">Pleionea mediterranea</name>
    <dbReference type="NCBI Taxonomy" id="523701"/>
    <lineage>
        <taxon>Bacteria</taxon>
        <taxon>Pseudomonadati</taxon>
        <taxon>Pseudomonadota</taxon>
        <taxon>Gammaproteobacteria</taxon>
        <taxon>Oceanospirillales</taxon>
        <taxon>Pleioneaceae</taxon>
        <taxon>Pleionea</taxon>
    </lineage>
</organism>
<dbReference type="SUPFAM" id="SSF50998">
    <property type="entry name" value="Quinoprotein alcohol dehydrogenase-like"/>
    <property type="match status" value="1"/>
</dbReference>